<dbReference type="Pfam" id="PF00126">
    <property type="entry name" value="HTH_1"/>
    <property type="match status" value="1"/>
</dbReference>
<dbReference type="InterPro" id="IPR036390">
    <property type="entry name" value="WH_DNA-bd_sf"/>
</dbReference>
<evidence type="ECO:0000256" key="3">
    <source>
        <dbReference type="ARBA" id="ARBA00023125"/>
    </source>
</evidence>
<dbReference type="Proteomes" id="UP000494330">
    <property type="component" value="Unassembled WGS sequence"/>
</dbReference>
<gene>
    <name evidence="6" type="ORF">BPA30113_02864</name>
</gene>
<dbReference type="AlphaFoldDB" id="A0A6J5DI32"/>
<dbReference type="EMBL" id="CABVQD010000008">
    <property type="protein sequence ID" value="VWB64288.1"/>
    <property type="molecule type" value="Genomic_DNA"/>
</dbReference>
<feature type="domain" description="HTH lysR-type" evidence="5">
    <location>
        <begin position="1"/>
        <end position="58"/>
    </location>
</feature>
<dbReference type="GO" id="GO:0003677">
    <property type="term" value="F:DNA binding"/>
    <property type="evidence" value="ECO:0007669"/>
    <property type="project" value="UniProtKB-KW"/>
</dbReference>
<proteinExistence type="inferred from homology"/>
<keyword evidence="3" id="KW-0238">DNA-binding</keyword>
<dbReference type="InterPro" id="IPR000847">
    <property type="entry name" value="LysR_HTH_N"/>
</dbReference>
<organism evidence="6 7">
    <name type="scientific">Burkholderia paludis</name>
    <dbReference type="NCBI Taxonomy" id="1506587"/>
    <lineage>
        <taxon>Bacteria</taxon>
        <taxon>Pseudomonadati</taxon>
        <taxon>Pseudomonadota</taxon>
        <taxon>Betaproteobacteria</taxon>
        <taxon>Burkholderiales</taxon>
        <taxon>Burkholderiaceae</taxon>
        <taxon>Burkholderia</taxon>
        <taxon>Burkholderia cepacia complex</taxon>
    </lineage>
</organism>
<evidence type="ECO:0000313" key="6">
    <source>
        <dbReference type="EMBL" id="VWB64288.1"/>
    </source>
</evidence>
<dbReference type="SUPFAM" id="SSF46785">
    <property type="entry name" value="Winged helix' DNA-binding domain"/>
    <property type="match status" value="1"/>
</dbReference>
<evidence type="ECO:0000256" key="2">
    <source>
        <dbReference type="ARBA" id="ARBA00023015"/>
    </source>
</evidence>
<name>A0A6J5DI32_9BURK</name>
<dbReference type="InterPro" id="IPR036388">
    <property type="entry name" value="WH-like_DNA-bd_sf"/>
</dbReference>
<reference evidence="6 7" key="1">
    <citation type="submission" date="2019-09" db="EMBL/GenBank/DDBJ databases">
        <authorList>
            <person name="Depoorter E."/>
        </authorList>
    </citation>
    <scope>NUCLEOTIDE SEQUENCE [LARGE SCALE GENOMIC DNA]</scope>
    <source>
        <strain evidence="6">LMG 30113</strain>
    </source>
</reference>
<sequence>MKYPQVFAFVSVARLGSIRAAAREMGVSQAAVTKTMRLLEEELGTALLTRGVGGAALTAAGRLLLPRAMLIVENMSLLDGDVSADDCGRVSIGLSIMASARLLPLVLPDFLAQRPRAPLRIVDGTLASVLPGLRDGTLDFGVCTALAESIPQPFQFEPWFRRPTAVIAHRNHPLVNRRCTLDDLTRFRWVSGGIRIMTQSSAVGAARVIEAPQAIQSQNVVATRAALKCTNALAVVNLDIASEIQDFDLVALDLEEPLPDLTEGLVTRSDLFLSRNAQLMMEMLRERALRSFA</sequence>
<dbReference type="SUPFAM" id="SSF53850">
    <property type="entry name" value="Periplasmic binding protein-like II"/>
    <property type="match status" value="1"/>
</dbReference>
<dbReference type="InterPro" id="IPR050950">
    <property type="entry name" value="HTH-type_LysR_regulators"/>
</dbReference>
<protein>
    <submittedName>
        <fullName evidence="6">LysR family transcriptional regulator</fullName>
    </submittedName>
</protein>
<comment type="similarity">
    <text evidence="1">Belongs to the LysR transcriptional regulatory family.</text>
</comment>
<dbReference type="GO" id="GO:0003700">
    <property type="term" value="F:DNA-binding transcription factor activity"/>
    <property type="evidence" value="ECO:0007669"/>
    <property type="project" value="InterPro"/>
</dbReference>
<evidence type="ECO:0000259" key="5">
    <source>
        <dbReference type="PROSITE" id="PS50931"/>
    </source>
</evidence>
<dbReference type="PRINTS" id="PR00039">
    <property type="entry name" value="HTHLYSR"/>
</dbReference>
<dbReference type="Gene3D" id="1.10.10.10">
    <property type="entry name" value="Winged helix-like DNA-binding domain superfamily/Winged helix DNA-binding domain"/>
    <property type="match status" value="1"/>
</dbReference>
<keyword evidence="4" id="KW-0804">Transcription</keyword>
<evidence type="ECO:0000256" key="1">
    <source>
        <dbReference type="ARBA" id="ARBA00009437"/>
    </source>
</evidence>
<evidence type="ECO:0000313" key="7">
    <source>
        <dbReference type="Proteomes" id="UP000494330"/>
    </source>
</evidence>
<keyword evidence="7" id="KW-1185">Reference proteome</keyword>
<dbReference type="InterPro" id="IPR005119">
    <property type="entry name" value="LysR_subst-bd"/>
</dbReference>
<dbReference type="PANTHER" id="PTHR30419">
    <property type="entry name" value="HTH-TYPE TRANSCRIPTIONAL REGULATOR YBHD"/>
    <property type="match status" value="1"/>
</dbReference>
<dbReference type="PROSITE" id="PS50931">
    <property type="entry name" value="HTH_LYSR"/>
    <property type="match status" value="1"/>
</dbReference>
<evidence type="ECO:0000256" key="4">
    <source>
        <dbReference type="ARBA" id="ARBA00023163"/>
    </source>
</evidence>
<dbReference type="PANTHER" id="PTHR30419:SF8">
    <property type="entry name" value="NITROGEN ASSIMILATION TRANSCRIPTIONAL ACTIVATOR-RELATED"/>
    <property type="match status" value="1"/>
</dbReference>
<keyword evidence="2" id="KW-0805">Transcription regulation</keyword>
<accession>A0A6J5DI32</accession>
<dbReference type="Pfam" id="PF03466">
    <property type="entry name" value="LysR_substrate"/>
    <property type="match status" value="1"/>
</dbReference>
<dbReference type="GO" id="GO:0005829">
    <property type="term" value="C:cytosol"/>
    <property type="evidence" value="ECO:0007669"/>
    <property type="project" value="TreeGrafter"/>
</dbReference>
<dbReference type="Gene3D" id="3.40.190.10">
    <property type="entry name" value="Periplasmic binding protein-like II"/>
    <property type="match status" value="1"/>
</dbReference>